<dbReference type="Proteomes" id="UP000187283">
    <property type="component" value="Unassembled WGS sequence"/>
</dbReference>
<dbReference type="PANTHER" id="PTHR43173">
    <property type="entry name" value="ABC1 FAMILY PROTEIN"/>
    <property type="match status" value="1"/>
</dbReference>
<keyword evidence="2" id="KW-0472">Membrane</keyword>
<sequence length="717" mass="82278">MISIFKKSLLSIPYKLGIPQKLTLQNKFILATPNSIAIPSKYNHQVQKYSKIAVSSYSCKIPNVNLSSNSLSKSFGSAGCFNYQLCQINKIAFSKKYSNTSNFHNSQIRKLSSINSNENSSPKKTKKSRKFLLYFLALSSGIYAFDQYYYYGALERSFRTIFYTALVVSDYMFNFNETKTKAQLEQLHQRTAERILHVCKTNGGMYIKFGQGIGLQGSVLPPQFTKQLSQLFDRAATISQKEVLKAFNQSFPGKSIDDIFVEFSFEPVASASIAQVHKARLKSHPDQYVAVKIQKPSVRKQMNFDLLVFRLWCRLIEYKFDFPIMWSVPYTEKHFRMETDFCQEARNSELAMNVINTDSTLRNEAYVPKVFWDYTNKSFLVTEWIDGVSLVDPEAVKNKGWDLTHVMETMVKVFAQQLFVSGHLHGDPHPGNIIIRQNPDTSKKKAQVVVLDHGLYINESENFRKQYCMLWKSIFLQDTESLKRISEGWGIKDSRFLSSMILFRPPDSHIRRAKNLAKARSLGKENANGTQSEYDRQMDAKKLAIKFFSDSSLLPPELVFVMRNMNMVRSNNKALGSPVNRIKIMAEYSAIGATIDNLTHSNNNSVYRMVHEHKIASKEHKSTDIIILDMVNSPSTFAKNVINTIFKYTSLLHFKFSVFIIDLAFYYTKYSSLIIDFLTNSKSKPATRNFEVVIDQAMISNLEDRLGYKIDPEIFNS</sequence>
<dbReference type="PANTHER" id="PTHR43173:SF37">
    <property type="entry name" value="ABC1 FAMILY PROTEIN C10F6.14C"/>
    <property type="match status" value="1"/>
</dbReference>
<evidence type="ECO:0000313" key="4">
    <source>
        <dbReference type="EMBL" id="OMJ26039.1"/>
    </source>
</evidence>
<evidence type="ECO:0000259" key="3">
    <source>
        <dbReference type="Pfam" id="PF03109"/>
    </source>
</evidence>
<evidence type="ECO:0000256" key="1">
    <source>
        <dbReference type="ARBA" id="ARBA00009670"/>
    </source>
</evidence>
<accession>A0A1R1YGM3</accession>
<dbReference type="InterPro" id="IPR011009">
    <property type="entry name" value="Kinase-like_dom_sf"/>
</dbReference>
<comment type="caution">
    <text evidence="4">The sequence shown here is derived from an EMBL/GenBank/DDBJ whole genome shotgun (WGS) entry which is preliminary data.</text>
</comment>
<reference evidence="4 5" key="1">
    <citation type="submission" date="2017-01" db="EMBL/GenBank/DDBJ databases">
        <authorList>
            <person name="Mah S.A."/>
            <person name="Swanson W.J."/>
            <person name="Moy G.W."/>
            <person name="Vacquier V.D."/>
        </authorList>
    </citation>
    <scope>NUCLEOTIDE SEQUENCE [LARGE SCALE GENOMIC DNA]</scope>
    <source>
        <strain evidence="4 5">GSMNP</strain>
    </source>
</reference>
<evidence type="ECO:0000313" key="5">
    <source>
        <dbReference type="Proteomes" id="UP000187283"/>
    </source>
</evidence>
<dbReference type="AlphaFoldDB" id="A0A1R1YGM3"/>
<evidence type="ECO:0000256" key="2">
    <source>
        <dbReference type="SAM" id="Phobius"/>
    </source>
</evidence>
<feature type="domain" description="ABC1 atypical kinase-like" evidence="3">
    <location>
        <begin position="231"/>
        <end position="485"/>
    </location>
</feature>
<dbReference type="InterPro" id="IPR004147">
    <property type="entry name" value="ABC1_dom"/>
</dbReference>
<keyword evidence="2" id="KW-0812">Transmembrane</keyword>
<name>A0A1R1YGM3_9FUNG</name>
<feature type="transmembrane region" description="Helical" evidence="2">
    <location>
        <begin position="131"/>
        <end position="151"/>
    </location>
</feature>
<dbReference type="InterPro" id="IPR045307">
    <property type="entry name" value="ADCK1_dom"/>
</dbReference>
<dbReference type="STRING" id="133412.A0A1R1YGM3"/>
<dbReference type="EMBL" id="LSSN01000074">
    <property type="protein sequence ID" value="OMJ26039.1"/>
    <property type="molecule type" value="Genomic_DNA"/>
</dbReference>
<dbReference type="OrthoDB" id="427480at2759"/>
<dbReference type="CDD" id="cd13969">
    <property type="entry name" value="ADCK1-like"/>
    <property type="match status" value="1"/>
</dbReference>
<dbReference type="SUPFAM" id="SSF56112">
    <property type="entry name" value="Protein kinase-like (PK-like)"/>
    <property type="match status" value="1"/>
</dbReference>
<keyword evidence="5" id="KW-1185">Reference proteome</keyword>
<keyword evidence="2" id="KW-1133">Transmembrane helix</keyword>
<dbReference type="InterPro" id="IPR051130">
    <property type="entry name" value="Mito_struct-func_regulator"/>
</dbReference>
<proteinExistence type="inferred from homology"/>
<gene>
    <name evidence="4" type="ORF">AYI70_g463</name>
</gene>
<dbReference type="Pfam" id="PF03109">
    <property type="entry name" value="ABC1"/>
    <property type="match status" value="1"/>
</dbReference>
<protein>
    <submittedName>
        <fullName evidence="4">ABC1 family protein</fullName>
    </submittedName>
</protein>
<organism evidence="4 5">
    <name type="scientific">Smittium culicis</name>
    <dbReference type="NCBI Taxonomy" id="133412"/>
    <lineage>
        <taxon>Eukaryota</taxon>
        <taxon>Fungi</taxon>
        <taxon>Fungi incertae sedis</taxon>
        <taxon>Zoopagomycota</taxon>
        <taxon>Kickxellomycotina</taxon>
        <taxon>Harpellomycetes</taxon>
        <taxon>Harpellales</taxon>
        <taxon>Legeriomycetaceae</taxon>
        <taxon>Smittium</taxon>
    </lineage>
</organism>
<comment type="similarity">
    <text evidence="1">Belongs to the protein kinase superfamily. ADCK protein kinase family.</text>
</comment>